<evidence type="ECO:0000313" key="2">
    <source>
        <dbReference type="EMBL" id="EEW26836.1"/>
    </source>
</evidence>
<name>C8RW93_9RHOB</name>
<evidence type="ECO:0000313" key="3">
    <source>
        <dbReference type="Proteomes" id="UP000010121"/>
    </source>
</evidence>
<protein>
    <submittedName>
        <fullName evidence="2">Uncharacterized protein</fullName>
    </submittedName>
</protein>
<dbReference type="EMBL" id="ACYY01000001">
    <property type="protein sequence ID" value="EEW26836.1"/>
    <property type="molecule type" value="Genomic_DNA"/>
</dbReference>
<organism evidence="2 3">
    <name type="scientific">Rhodobacter ferrooxidans</name>
    <dbReference type="NCBI Taxonomy" id="371731"/>
    <lineage>
        <taxon>Bacteria</taxon>
        <taxon>Pseudomonadati</taxon>
        <taxon>Pseudomonadota</taxon>
        <taxon>Alphaproteobacteria</taxon>
        <taxon>Rhodobacterales</taxon>
        <taxon>Rhodobacter group</taxon>
        <taxon>Rhodobacter</taxon>
    </lineage>
</organism>
<keyword evidence="3" id="KW-1185">Reference proteome</keyword>
<dbReference type="Proteomes" id="UP000010121">
    <property type="component" value="Unassembled WGS sequence"/>
</dbReference>
<reference evidence="2 3" key="1">
    <citation type="submission" date="2009-08" db="EMBL/GenBank/DDBJ databases">
        <title>The draft genome of Rhodobacter sp. SW2.</title>
        <authorList>
            <consortium name="US DOE Joint Genome Institute (JGI-PGF)"/>
            <person name="Lucas S."/>
            <person name="Copeland A."/>
            <person name="Lapidus A."/>
            <person name="Glavina del Rio T."/>
            <person name="Tice H."/>
            <person name="Bruce D."/>
            <person name="Goodwin L."/>
            <person name="Pitluck S."/>
            <person name="Larimer F."/>
            <person name="Land M.L."/>
            <person name="Hauser L."/>
            <person name="Emerson D."/>
        </authorList>
    </citation>
    <scope>NUCLEOTIDE SEQUENCE [LARGE SCALE GENOMIC DNA]</scope>
    <source>
        <strain evidence="2 3">SW2</strain>
    </source>
</reference>
<dbReference type="RefSeq" id="WP_008026889.1">
    <property type="nucleotide sequence ID" value="NZ_ACYY01000001.1"/>
</dbReference>
<dbReference type="STRING" id="371731.Rsw2DRAFT_0071"/>
<accession>C8RW93</accession>
<sequence>MSAAAVLDSFRAQAMACENHGSPFAARLLRLLTNHLAPGTPLSDHILGSPGDPTTRGDALALRLAAGLHALVLLQRDADWSPPRPRQKPTSGPPCRPHFCTNRPSCWTG</sequence>
<dbReference type="eggNOG" id="COG4427">
    <property type="taxonomic scope" value="Bacteria"/>
</dbReference>
<dbReference type="Pfam" id="PF10094">
    <property type="entry name" value="DUF2332"/>
    <property type="match status" value="1"/>
</dbReference>
<comment type="caution">
    <text evidence="2">The sequence shown here is derived from an EMBL/GenBank/DDBJ whole genome shotgun (WGS) entry which is preliminary data.</text>
</comment>
<proteinExistence type="predicted"/>
<dbReference type="AlphaFoldDB" id="C8RW93"/>
<feature type="region of interest" description="Disordered" evidence="1">
    <location>
        <begin position="77"/>
        <end position="109"/>
    </location>
</feature>
<evidence type="ECO:0000256" key="1">
    <source>
        <dbReference type="SAM" id="MobiDB-lite"/>
    </source>
</evidence>
<dbReference type="InterPro" id="IPR011200">
    <property type="entry name" value="UCP012608"/>
</dbReference>
<gene>
    <name evidence="2" type="ORF">Rsw2DRAFT_0071</name>
</gene>